<feature type="transmembrane region" description="Helical" evidence="2">
    <location>
        <begin position="104"/>
        <end position="133"/>
    </location>
</feature>
<dbReference type="EMBL" id="BAABAH010000001">
    <property type="protein sequence ID" value="GAA3803740.1"/>
    <property type="molecule type" value="Genomic_DNA"/>
</dbReference>
<dbReference type="RefSeq" id="WP_344772081.1">
    <property type="nucleotide sequence ID" value="NZ_BAABAH010000001.1"/>
</dbReference>
<evidence type="ECO:0000313" key="4">
    <source>
        <dbReference type="Proteomes" id="UP001501821"/>
    </source>
</evidence>
<reference evidence="4" key="1">
    <citation type="journal article" date="2019" name="Int. J. Syst. Evol. Microbiol.">
        <title>The Global Catalogue of Microorganisms (GCM) 10K type strain sequencing project: providing services to taxonomists for standard genome sequencing and annotation.</title>
        <authorList>
            <consortium name="The Broad Institute Genomics Platform"/>
            <consortium name="The Broad Institute Genome Sequencing Center for Infectious Disease"/>
            <person name="Wu L."/>
            <person name="Ma J."/>
        </authorList>
    </citation>
    <scope>NUCLEOTIDE SEQUENCE [LARGE SCALE GENOMIC DNA]</scope>
    <source>
        <strain evidence="4">JCM 16953</strain>
    </source>
</reference>
<feature type="transmembrane region" description="Helical" evidence="2">
    <location>
        <begin position="206"/>
        <end position="232"/>
    </location>
</feature>
<feature type="transmembrane region" description="Helical" evidence="2">
    <location>
        <begin position="297"/>
        <end position="330"/>
    </location>
</feature>
<feature type="compositionally biased region" description="Pro residues" evidence="1">
    <location>
        <begin position="8"/>
        <end position="45"/>
    </location>
</feature>
<feature type="transmembrane region" description="Helical" evidence="2">
    <location>
        <begin position="238"/>
        <end position="258"/>
    </location>
</feature>
<evidence type="ECO:0000256" key="2">
    <source>
        <dbReference type="SAM" id="Phobius"/>
    </source>
</evidence>
<accession>A0ABP7HX95</accession>
<feature type="region of interest" description="Disordered" evidence="1">
    <location>
        <begin position="1"/>
        <end position="56"/>
    </location>
</feature>
<name>A0ABP7HX95_9ACTN</name>
<dbReference type="Proteomes" id="UP001501821">
    <property type="component" value="Unassembled WGS sequence"/>
</dbReference>
<gene>
    <name evidence="3" type="ORF">GCM10022242_03680</name>
</gene>
<dbReference type="Pfam" id="PF24400">
    <property type="entry name" value="DUF7544"/>
    <property type="match status" value="1"/>
</dbReference>
<feature type="transmembrane region" description="Helical" evidence="2">
    <location>
        <begin position="336"/>
        <end position="366"/>
    </location>
</feature>
<sequence>MTAGAPHNFPPPGAPPPQEPAPPAYGAPPPGYGAPPPPPAPPGAPAPGSAYPSYPVQGPGAGGPAWQTLGAAHKPGAIPLRPLTLGSIYDGAFRIMRYNPKATVGAAVLVTAVAMIIPVVVGIVLTYAAGLTLDLTADSSSGEMTDSETLGLLAYYGSSVFGSLISWVGITLVTGTIAHVVHDAAVGRKIGLEQSWAATRGKRWRLIGLSLLVGLLFSLMLVLWAVLLVAVIVLTQSVLVSILWGLASTAGLVVLLLWTWARLFYIPVPALMLEPETGVFAALARSWRLTRGSFWRVLGIALLTWLIGSFGGGILATPFSIAAVVAPAIWPDQGLVLALALQSLGAVAQNAFVAPFLAGVATLLYVDLRMRREAYDVELMGEAGLLPA</sequence>
<keyword evidence="2" id="KW-0812">Transmembrane</keyword>
<keyword evidence="4" id="KW-1185">Reference proteome</keyword>
<feature type="transmembrane region" description="Helical" evidence="2">
    <location>
        <begin position="153"/>
        <end position="181"/>
    </location>
</feature>
<evidence type="ECO:0008006" key="5">
    <source>
        <dbReference type="Google" id="ProtNLM"/>
    </source>
</evidence>
<organism evidence="3 4">
    <name type="scientific">Nocardioides panacisoli</name>
    <dbReference type="NCBI Taxonomy" id="627624"/>
    <lineage>
        <taxon>Bacteria</taxon>
        <taxon>Bacillati</taxon>
        <taxon>Actinomycetota</taxon>
        <taxon>Actinomycetes</taxon>
        <taxon>Propionibacteriales</taxon>
        <taxon>Nocardioidaceae</taxon>
        <taxon>Nocardioides</taxon>
    </lineage>
</organism>
<protein>
    <recommendedName>
        <fullName evidence="5">Glycerophosphoryl diester phosphodiesterase membrane domain-containing protein</fullName>
    </recommendedName>
</protein>
<proteinExistence type="predicted"/>
<dbReference type="InterPro" id="IPR055966">
    <property type="entry name" value="DUF7544"/>
</dbReference>
<evidence type="ECO:0000256" key="1">
    <source>
        <dbReference type="SAM" id="MobiDB-lite"/>
    </source>
</evidence>
<evidence type="ECO:0000313" key="3">
    <source>
        <dbReference type="EMBL" id="GAA3803740.1"/>
    </source>
</evidence>
<keyword evidence="2" id="KW-0472">Membrane</keyword>
<comment type="caution">
    <text evidence="3">The sequence shown here is derived from an EMBL/GenBank/DDBJ whole genome shotgun (WGS) entry which is preliminary data.</text>
</comment>
<keyword evidence="2" id="KW-1133">Transmembrane helix</keyword>
<feature type="compositionally biased region" description="Low complexity" evidence="1">
    <location>
        <begin position="46"/>
        <end position="55"/>
    </location>
</feature>